<protein>
    <submittedName>
        <fullName evidence="3">Uncharacterized protein</fullName>
    </submittedName>
</protein>
<evidence type="ECO:0000256" key="2">
    <source>
        <dbReference type="SAM" id="MobiDB-lite"/>
    </source>
</evidence>
<comment type="caution">
    <text evidence="3">The sequence shown here is derived from an EMBL/GenBank/DDBJ whole genome shotgun (WGS) entry which is preliminary data.</text>
</comment>
<proteinExistence type="predicted"/>
<dbReference type="Proteomes" id="UP000712281">
    <property type="component" value="Unassembled WGS sequence"/>
</dbReference>
<gene>
    <name evidence="3" type="ORF">F2Q68_00024221</name>
</gene>
<feature type="region of interest" description="Disordered" evidence="2">
    <location>
        <begin position="1"/>
        <end position="47"/>
    </location>
</feature>
<sequence>MWSSTQEAKDLEGENSVARVKSSSPTGSEGRDRPQKKAKTNSSDHHLGVSGEAAVAKLFHWQFSHSKDCPITEDPESVGHLVRHFKPVGCPLPSLRNMTKREAYVKMAVAHAKAIEANNEFVATLEKRLQDVLRSDELYEINKVIRELKLGLKMAHDREHTNAAQLAAAEKLGDQAASLEAHLRVVNNERKSAHEQVSFLEAKVESSANKFSDDLRRATFDAKKALADSYLDVSVSLKEKWEKKKATTDCEARLREVMENIDLLKEIMNNNVLALDELLRLRTKEVELVSGLDMMAISDFSVGKLDLPQISEYLPEDFFAKVPSVADDVTKCSGGQFEDGEFGIEEFKKGSSLIFDEAIQVEVPIVRRGPTTRSGTRALREGFTKAVQQILDRDGQTDQDQLLIEEMVQLKIQDQAGPTEVQDSTGPIQFRLNQAGPAINASVDNESVLPRLSGTSARLSVTSSYRFECFFSLAKETRESSSSFTPPLSLRISSPWLSRSVLLPFDLDVGVSVKSTIPSEKTITTAQKFHSHHSMNVSNEADIYSPALFRSSDIKLSVFLITKPLPGIVVFLFEALWFQLSPSVINRLMMTPSVTQSFGWREVVLKEAISHLTGGECSGWTGFNLNALINPFQALYRVCELNWLPGPEADLIIKNRLRLLYVVAKRNPISFGHLVYDQVIEMTCLTNSDTNLVFPNLIYQLLMLQHEVPLLPGDEEAIGRGFPIHGFAGDTSGPRGRRRLN</sequence>
<reference evidence="3" key="1">
    <citation type="submission" date="2019-12" db="EMBL/GenBank/DDBJ databases">
        <title>Genome sequencing and annotation of Brassica cretica.</title>
        <authorList>
            <person name="Studholme D.J."/>
            <person name="Sarris P.F."/>
        </authorList>
    </citation>
    <scope>NUCLEOTIDE SEQUENCE</scope>
    <source>
        <strain evidence="3">PFS-001/15</strain>
        <tissue evidence="3">Leaf</tissue>
    </source>
</reference>
<evidence type="ECO:0000256" key="1">
    <source>
        <dbReference type="SAM" id="Coils"/>
    </source>
</evidence>
<name>A0A8S9IA64_BRACR</name>
<dbReference type="Pfam" id="PF07794">
    <property type="entry name" value="DUF1633"/>
    <property type="match status" value="1"/>
</dbReference>
<organism evidence="3 4">
    <name type="scientific">Brassica cretica</name>
    <name type="common">Mustard</name>
    <dbReference type="NCBI Taxonomy" id="69181"/>
    <lineage>
        <taxon>Eukaryota</taxon>
        <taxon>Viridiplantae</taxon>
        <taxon>Streptophyta</taxon>
        <taxon>Embryophyta</taxon>
        <taxon>Tracheophyta</taxon>
        <taxon>Spermatophyta</taxon>
        <taxon>Magnoliopsida</taxon>
        <taxon>eudicotyledons</taxon>
        <taxon>Gunneridae</taxon>
        <taxon>Pentapetalae</taxon>
        <taxon>rosids</taxon>
        <taxon>malvids</taxon>
        <taxon>Brassicales</taxon>
        <taxon>Brassicaceae</taxon>
        <taxon>Brassiceae</taxon>
        <taxon>Brassica</taxon>
    </lineage>
</organism>
<feature type="coiled-coil region" evidence="1">
    <location>
        <begin position="169"/>
        <end position="203"/>
    </location>
</feature>
<accession>A0A8S9IA64</accession>
<dbReference type="InterPro" id="IPR012436">
    <property type="entry name" value="DUF1633"/>
</dbReference>
<dbReference type="AlphaFoldDB" id="A0A8S9IA64"/>
<dbReference type="EMBL" id="QGKW02001911">
    <property type="protein sequence ID" value="KAF2566498.1"/>
    <property type="molecule type" value="Genomic_DNA"/>
</dbReference>
<evidence type="ECO:0000313" key="3">
    <source>
        <dbReference type="EMBL" id="KAF2566498.1"/>
    </source>
</evidence>
<evidence type="ECO:0000313" key="4">
    <source>
        <dbReference type="Proteomes" id="UP000712281"/>
    </source>
</evidence>
<keyword evidence="1" id="KW-0175">Coiled coil</keyword>